<evidence type="ECO:0000313" key="3">
    <source>
        <dbReference type="Proteomes" id="UP000827185"/>
    </source>
</evidence>
<dbReference type="Pfam" id="PF24175">
    <property type="entry name" value="SU10_adaptor"/>
    <property type="match status" value="1"/>
</dbReference>
<feature type="region of interest" description="Disordered" evidence="1">
    <location>
        <begin position="232"/>
        <end position="252"/>
    </location>
</feature>
<organism evidence="2 3">
    <name type="scientific">Stenotrophomonas phage Paxi</name>
    <dbReference type="NCBI Taxonomy" id="2859653"/>
    <lineage>
        <taxon>Viruses</taxon>
        <taxon>Duplodnaviria</taxon>
        <taxon>Heunggongvirae</taxon>
        <taxon>Uroviricota</taxon>
        <taxon>Caudoviricetes</taxon>
        <taxon>Schitoviridae</taxon>
        <taxon>Pokkenvirus</taxon>
        <taxon>Pokkenvirus paxi</taxon>
    </lineage>
</organism>
<sequence length="252" mass="28707">MTKLRNRSFPSTPTSCDQMIIEDLFEKLSYGPYAALYPGAAGSGFIEETAHGQVLSHTNDALLILFTKFDLIRKEVMIEMDEITTFYHLDRKFSPHQADSKEKRRYILDLPDERFEGDVVKILEVYNTYGYLHPLNDDGNPHSLFTPQKNVLQVPHPIPGQALNITYQARHPKLLNNGDLSQEIMLPDILVEPLVAYIAYKKYTNMATAEATAKAQEHLAMFDRLCNEAEQHDAVQTSTAPTNTRFEKRGFI</sequence>
<keyword evidence="3" id="KW-1185">Reference proteome</keyword>
<proteinExistence type="predicted"/>
<evidence type="ECO:0000256" key="1">
    <source>
        <dbReference type="SAM" id="MobiDB-lite"/>
    </source>
</evidence>
<dbReference type="InterPro" id="IPR056209">
    <property type="entry name" value="SU10_adaptor"/>
</dbReference>
<feature type="compositionally biased region" description="Polar residues" evidence="1">
    <location>
        <begin position="234"/>
        <end position="244"/>
    </location>
</feature>
<dbReference type="Proteomes" id="UP000827185">
    <property type="component" value="Segment"/>
</dbReference>
<gene>
    <name evidence="2" type="ORF">CPT_Paxi_087</name>
</gene>
<evidence type="ECO:0000313" key="2">
    <source>
        <dbReference type="EMBL" id="QYW01853.1"/>
    </source>
</evidence>
<reference evidence="2" key="1">
    <citation type="submission" date="2021-06" db="EMBL/GenBank/DDBJ databases">
        <title>Complete genome sequence of Stenotrophomonas maltophilia phage Paxi.</title>
        <authorList>
            <person name="Jeon E."/>
            <person name="Hudson A."/>
            <person name="Talcott A."/>
            <person name="Clark J."/>
            <person name="Liu M."/>
            <person name="Burrowes B."/>
        </authorList>
    </citation>
    <scope>NUCLEOTIDE SEQUENCE</scope>
</reference>
<accession>A0AAE7WP64</accession>
<dbReference type="EMBL" id="MZ326856">
    <property type="protein sequence ID" value="QYW01853.1"/>
    <property type="molecule type" value="Genomic_DNA"/>
</dbReference>
<name>A0AAE7WP64_9CAUD</name>
<protein>
    <submittedName>
        <fullName evidence="2">Uncharacterized protein</fullName>
    </submittedName>
</protein>